<dbReference type="AlphaFoldDB" id="A0A229RSQ9"/>
<evidence type="ECO:0000313" key="2">
    <source>
        <dbReference type="Proteomes" id="UP000215223"/>
    </source>
</evidence>
<evidence type="ECO:0000313" key="1">
    <source>
        <dbReference type="EMBL" id="OXM49434.1"/>
    </source>
</evidence>
<proteinExistence type="predicted"/>
<organism evidence="1 2">
    <name type="scientific">Amycolatopsis thailandensis</name>
    <dbReference type="NCBI Taxonomy" id="589330"/>
    <lineage>
        <taxon>Bacteria</taxon>
        <taxon>Bacillati</taxon>
        <taxon>Actinomycetota</taxon>
        <taxon>Actinomycetes</taxon>
        <taxon>Pseudonocardiales</taxon>
        <taxon>Pseudonocardiaceae</taxon>
        <taxon>Amycolatopsis</taxon>
    </lineage>
</organism>
<reference evidence="1 2" key="1">
    <citation type="submission" date="2017-07" db="EMBL/GenBank/DDBJ databases">
        <title>Amycolatopsis thailandensis Genome sequencing and assembly.</title>
        <authorList>
            <person name="Kaur N."/>
            <person name="Mayilraj S."/>
        </authorList>
    </citation>
    <scope>NUCLEOTIDE SEQUENCE [LARGE SCALE GENOMIC DNA]</scope>
    <source>
        <strain evidence="1 2">JCM 16380</strain>
    </source>
</reference>
<accession>A0A229RSQ9</accession>
<sequence>MDQNEIQFSYRARDDRGVFEVVPRVDGTPLTDLIDKFETDAGMRPSGDAYGGLVPQFFRFGPMEDHFHGRLGDAKTPLLGCECGEWGCWPLLARITTTDDLVIWDAFEQPHRPARDYTGFGPFRFDRHRYDDALGKLSRAVDEGS</sequence>
<dbReference type="Proteomes" id="UP000215223">
    <property type="component" value="Unassembled WGS sequence"/>
</dbReference>
<dbReference type="OrthoDB" id="342114at2"/>
<comment type="caution">
    <text evidence="1">The sequence shown here is derived from an EMBL/GenBank/DDBJ whole genome shotgun (WGS) entry which is preliminary data.</text>
</comment>
<gene>
    <name evidence="1" type="ORF">CFP71_30115</name>
</gene>
<protein>
    <submittedName>
        <fullName evidence="1">Uncharacterized protein</fullName>
    </submittedName>
</protein>
<keyword evidence="2" id="KW-1185">Reference proteome</keyword>
<dbReference type="EMBL" id="NMQT01000112">
    <property type="protein sequence ID" value="OXM49434.1"/>
    <property type="molecule type" value="Genomic_DNA"/>
</dbReference>
<name>A0A229RSQ9_9PSEU</name>